<gene>
    <name evidence="1" type="ORF">FNZ23_14425</name>
</gene>
<reference evidence="1 2" key="1">
    <citation type="submission" date="2019-07" db="EMBL/GenBank/DDBJ databases">
        <title>Draft genome for Streptomyces benahoarensis MZ03-48.</title>
        <authorList>
            <person name="Gonzalez-Pimentel J.L."/>
        </authorList>
    </citation>
    <scope>NUCLEOTIDE SEQUENCE [LARGE SCALE GENOMIC DNA]</scope>
    <source>
        <strain evidence="1 2">MZ03-48</strain>
    </source>
</reference>
<dbReference type="Proteomes" id="UP000320888">
    <property type="component" value="Unassembled WGS sequence"/>
</dbReference>
<evidence type="ECO:0000313" key="1">
    <source>
        <dbReference type="EMBL" id="TSB40230.1"/>
    </source>
</evidence>
<dbReference type="EMBL" id="VKLS01000151">
    <property type="protein sequence ID" value="TSB40230.1"/>
    <property type="molecule type" value="Genomic_DNA"/>
</dbReference>
<proteinExistence type="predicted"/>
<comment type="caution">
    <text evidence="1">The sequence shown here is derived from an EMBL/GenBank/DDBJ whole genome shotgun (WGS) entry which is preliminary data.</text>
</comment>
<dbReference type="AlphaFoldDB" id="A0A553ZFQ4"/>
<evidence type="ECO:0000313" key="2">
    <source>
        <dbReference type="Proteomes" id="UP000320888"/>
    </source>
</evidence>
<protein>
    <submittedName>
        <fullName evidence="1">Uncharacterized protein</fullName>
    </submittedName>
</protein>
<keyword evidence="2" id="KW-1185">Reference proteome</keyword>
<accession>A0A553ZFQ4</accession>
<sequence>MAFTPDPSPQNEDVPLVRPYVLTPSERQEHRVRRTRRRELWSAAHGVAGPNLLRGVEMAAR</sequence>
<organism evidence="1 2">
    <name type="scientific">Streptomyces benahoarensis</name>
    <dbReference type="NCBI Taxonomy" id="2595054"/>
    <lineage>
        <taxon>Bacteria</taxon>
        <taxon>Bacillati</taxon>
        <taxon>Actinomycetota</taxon>
        <taxon>Actinomycetes</taxon>
        <taxon>Kitasatosporales</taxon>
        <taxon>Streptomycetaceae</taxon>
        <taxon>Streptomyces</taxon>
    </lineage>
</organism>
<name>A0A553ZFQ4_9ACTN</name>